<keyword evidence="2" id="KW-1185">Reference proteome</keyword>
<sequence>MDSKTDYLFKNNFNLKLYMKLNGKKAYFSHSIKTYNTIDEEEEFEFLQNFFNGNIICPNNHSHLFVNESDYTDIFRLVDVLIVSEYNGYVGKGSFKDCETAYRKGIPIYLIERNGSSFNFRLVVDFVEVSNFNPIEYGNLVSISLD</sequence>
<reference evidence="1 2" key="1">
    <citation type="submission" date="2017-12" db="EMBL/GenBank/DDBJ databases">
        <title>Confluentibacter flavum sp. nov., isolated from the saline lake.</title>
        <authorList>
            <person name="Yu L."/>
        </authorList>
    </citation>
    <scope>NUCLEOTIDE SEQUENCE [LARGE SCALE GENOMIC DNA]</scope>
    <source>
        <strain evidence="1 2">3B</strain>
    </source>
</reference>
<name>A0A2N3HM68_9FLAO</name>
<dbReference type="Proteomes" id="UP000233435">
    <property type="component" value="Unassembled WGS sequence"/>
</dbReference>
<proteinExistence type="predicted"/>
<dbReference type="EMBL" id="PJEO01000015">
    <property type="protein sequence ID" value="PKQ46070.1"/>
    <property type="molecule type" value="Genomic_DNA"/>
</dbReference>
<accession>A0A2N3HM68</accession>
<evidence type="ECO:0000313" key="2">
    <source>
        <dbReference type="Proteomes" id="UP000233435"/>
    </source>
</evidence>
<comment type="caution">
    <text evidence="1">The sequence shown here is derived from an EMBL/GenBank/DDBJ whole genome shotgun (WGS) entry which is preliminary data.</text>
</comment>
<evidence type="ECO:0000313" key="1">
    <source>
        <dbReference type="EMBL" id="PKQ46070.1"/>
    </source>
</evidence>
<organism evidence="1 2">
    <name type="scientific">Confluentibacter flavum</name>
    <dbReference type="NCBI Taxonomy" id="1909700"/>
    <lineage>
        <taxon>Bacteria</taxon>
        <taxon>Pseudomonadati</taxon>
        <taxon>Bacteroidota</taxon>
        <taxon>Flavobacteriia</taxon>
        <taxon>Flavobacteriales</taxon>
        <taxon>Flavobacteriaceae</taxon>
        <taxon>Confluentibacter</taxon>
    </lineage>
</organism>
<gene>
    <name evidence="1" type="ORF">CSW08_04835</name>
</gene>
<dbReference type="AlphaFoldDB" id="A0A2N3HM68"/>
<dbReference type="RefSeq" id="WP_106658781.1">
    <property type="nucleotide sequence ID" value="NZ_PJEO01000015.1"/>
</dbReference>
<protein>
    <submittedName>
        <fullName evidence="1">Uncharacterized protein</fullName>
    </submittedName>
</protein>